<dbReference type="GO" id="GO:0016020">
    <property type="term" value="C:membrane"/>
    <property type="evidence" value="ECO:0007669"/>
    <property type="project" value="TreeGrafter"/>
</dbReference>
<dbReference type="EMBL" id="SLVV01000006">
    <property type="protein sequence ID" value="TCN25159.1"/>
    <property type="molecule type" value="Genomic_DNA"/>
</dbReference>
<evidence type="ECO:0000256" key="2">
    <source>
        <dbReference type="ARBA" id="ARBA00023002"/>
    </source>
</evidence>
<name>A0A4R2BGQ3_9BACI</name>
<comment type="similarity">
    <text evidence="1 3">Belongs to the short-chain dehydrogenases/reductases (SDR) family.</text>
</comment>
<accession>A0A4R2BGQ3</accession>
<comment type="caution">
    <text evidence="4">The sequence shown here is derived from an EMBL/GenBank/DDBJ whole genome shotgun (WGS) entry which is preliminary data.</text>
</comment>
<protein>
    <submittedName>
        <fullName evidence="4">Short-subunit dehydrogenase</fullName>
    </submittedName>
</protein>
<dbReference type="Proteomes" id="UP000295689">
    <property type="component" value="Unassembled WGS sequence"/>
</dbReference>
<dbReference type="GO" id="GO:0016491">
    <property type="term" value="F:oxidoreductase activity"/>
    <property type="evidence" value="ECO:0007669"/>
    <property type="project" value="UniProtKB-KW"/>
</dbReference>
<keyword evidence="2" id="KW-0560">Oxidoreductase</keyword>
<dbReference type="InterPro" id="IPR020904">
    <property type="entry name" value="Sc_DH/Rdtase_CS"/>
</dbReference>
<dbReference type="PRINTS" id="PR00080">
    <property type="entry name" value="SDRFAMILY"/>
</dbReference>
<dbReference type="InterPro" id="IPR002347">
    <property type="entry name" value="SDR_fam"/>
</dbReference>
<dbReference type="SUPFAM" id="SSF51735">
    <property type="entry name" value="NAD(P)-binding Rossmann-fold domains"/>
    <property type="match status" value="1"/>
</dbReference>
<dbReference type="Gene3D" id="3.40.50.720">
    <property type="entry name" value="NAD(P)-binding Rossmann-like Domain"/>
    <property type="match status" value="1"/>
</dbReference>
<keyword evidence="5" id="KW-1185">Reference proteome</keyword>
<evidence type="ECO:0000256" key="3">
    <source>
        <dbReference type="RuleBase" id="RU000363"/>
    </source>
</evidence>
<proteinExistence type="inferred from homology"/>
<sequence length="387" mass="42662">MNQNLTDADQNLGQSMGSQKVVMEKRDQVEDKSFSKISLKKLDQQVIVITGASSGIGLATARMAASKGAKVVAAARNEEALSQLVDELRGQGCQAVMVVADVSKQKDIEKIADTAKLEFGGFDTWVNNAGVSIFGKATDVKMEDMRQMFETNFWSVVCASKLAVNHYKKRGVPGAIINVGSFYGDRGAVVQSTYAAAKFALHGWTESLRMELEKEKAPVSVTLIHPGRIDTPYNEHAMSYMEKQPAHIGMMYAPEAVAEAILYCAAHPKRDMYVGSQAKMMAVLGRLAPRLMDKYMELTLFRTQHDDRPSNPREESALYQPGYGMHERGTNKGWVRTNSWYVKATKRPILTAAALAGIGAAVWNATKRKASNKIVTRGAEREPRMDF</sequence>
<evidence type="ECO:0000313" key="5">
    <source>
        <dbReference type="Proteomes" id="UP000295689"/>
    </source>
</evidence>
<dbReference type="NCBIfam" id="NF005495">
    <property type="entry name" value="PRK07109.1"/>
    <property type="match status" value="1"/>
</dbReference>
<dbReference type="PRINTS" id="PR00081">
    <property type="entry name" value="GDHRDH"/>
</dbReference>
<gene>
    <name evidence="4" type="ORF">EV146_106363</name>
</gene>
<evidence type="ECO:0000313" key="4">
    <source>
        <dbReference type="EMBL" id="TCN25159.1"/>
    </source>
</evidence>
<dbReference type="CDD" id="cd05360">
    <property type="entry name" value="SDR_c3"/>
    <property type="match status" value="1"/>
</dbReference>
<dbReference type="PANTHER" id="PTHR44196:SF1">
    <property type="entry name" value="DEHYDROGENASE_REDUCTASE SDR FAMILY MEMBER 7B"/>
    <property type="match status" value="1"/>
</dbReference>
<organism evidence="4 5">
    <name type="scientific">Mesobacillus foraminis</name>
    <dbReference type="NCBI Taxonomy" id="279826"/>
    <lineage>
        <taxon>Bacteria</taxon>
        <taxon>Bacillati</taxon>
        <taxon>Bacillota</taxon>
        <taxon>Bacilli</taxon>
        <taxon>Bacillales</taxon>
        <taxon>Bacillaceae</taxon>
        <taxon>Mesobacillus</taxon>
    </lineage>
</organism>
<dbReference type="AlphaFoldDB" id="A0A4R2BGQ3"/>
<dbReference type="PROSITE" id="PS00061">
    <property type="entry name" value="ADH_SHORT"/>
    <property type="match status" value="1"/>
</dbReference>
<reference evidence="4 5" key="1">
    <citation type="journal article" date="2015" name="Stand. Genomic Sci.">
        <title>Genomic Encyclopedia of Bacterial and Archaeal Type Strains, Phase III: the genomes of soil and plant-associated and newly described type strains.</title>
        <authorList>
            <person name="Whitman W.B."/>
            <person name="Woyke T."/>
            <person name="Klenk H.P."/>
            <person name="Zhou Y."/>
            <person name="Lilburn T.G."/>
            <person name="Beck B.J."/>
            <person name="De Vos P."/>
            <person name="Vandamme P."/>
            <person name="Eisen J.A."/>
            <person name="Garrity G."/>
            <person name="Hugenholtz P."/>
            <person name="Kyrpides N.C."/>
        </authorList>
    </citation>
    <scope>NUCLEOTIDE SEQUENCE [LARGE SCALE GENOMIC DNA]</scope>
    <source>
        <strain evidence="4 5">CV53</strain>
    </source>
</reference>
<evidence type="ECO:0000256" key="1">
    <source>
        <dbReference type="ARBA" id="ARBA00006484"/>
    </source>
</evidence>
<dbReference type="Pfam" id="PF00106">
    <property type="entry name" value="adh_short"/>
    <property type="match status" value="1"/>
</dbReference>
<dbReference type="PANTHER" id="PTHR44196">
    <property type="entry name" value="DEHYDROGENASE/REDUCTASE SDR FAMILY MEMBER 7B"/>
    <property type="match status" value="1"/>
</dbReference>
<dbReference type="InterPro" id="IPR036291">
    <property type="entry name" value="NAD(P)-bd_dom_sf"/>
</dbReference>